<dbReference type="PROSITE" id="PS50042">
    <property type="entry name" value="CNMP_BINDING_3"/>
    <property type="match status" value="1"/>
</dbReference>
<evidence type="ECO:0000259" key="1">
    <source>
        <dbReference type="PROSITE" id="PS50042"/>
    </source>
</evidence>
<evidence type="ECO:0000313" key="3">
    <source>
        <dbReference type="EMBL" id="WQG88146.1"/>
    </source>
</evidence>
<dbReference type="AlphaFoldDB" id="A0A1K1S201"/>
<dbReference type="Gene3D" id="2.60.120.10">
    <property type="entry name" value="Jelly Rolls"/>
    <property type="match status" value="1"/>
</dbReference>
<dbReference type="STRING" id="1004.SAMN05661012_04578"/>
<reference evidence="3 5" key="2">
    <citation type="submission" date="2023-11" db="EMBL/GenBank/DDBJ databases">
        <title>MicrobeMod: A computational toolkit for identifying prokaryotic methylation and restriction-modification with nanopore sequencing.</title>
        <authorList>
            <person name="Crits-Christoph A."/>
            <person name="Kang S.C."/>
            <person name="Lee H."/>
            <person name="Ostrov N."/>
        </authorList>
    </citation>
    <scope>NUCLEOTIDE SEQUENCE [LARGE SCALE GENOMIC DNA]</scope>
    <source>
        <strain evidence="3 5">ATCC 23090</strain>
    </source>
</reference>
<dbReference type="InterPro" id="IPR014710">
    <property type="entry name" value="RmlC-like_jellyroll"/>
</dbReference>
<protein>
    <submittedName>
        <fullName evidence="3">Crp/Fnr family transcriptional regulator</fullName>
    </submittedName>
    <submittedName>
        <fullName evidence="2">cAMP-binding domain of CRP or a regulatory subunit of cAMP-dependent protein kinases</fullName>
    </submittedName>
</protein>
<keyword evidence="2" id="KW-0808">Transferase</keyword>
<dbReference type="SMART" id="SM00100">
    <property type="entry name" value="cNMP"/>
    <property type="match status" value="1"/>
</dbReference>
<dbReference type="CDD" id="cd00038">
    <property type="entry name" value="CAP_ED"/>
    <property type="match status" value="1"/>
</dbReference>
<dbReference type="InterPro" id="IPR000595">
    <property type="entry name" value="cNMP-bd_dom"/>
</dbReference>
<keyword evidence="2" id="KW-0418">Kinase</keyword>
<name>A0A1K1S201_9BACT</name>
<gene>
    <name evidence="2" type="ORF">SAMN05661012_04578</name>
    <name evidence="3" type="ORF">SR876_24780</name>
</gene>
<feature type="domain" description="Cyclic nucleotide-binding" evidence="1">
    <location>
        <begin position="11"/>
        <end position="114"/>
    </location>
</feature>
<evidence type="ECO:0000313" key="2">
    <source>
        <dbReference type="EMBL" id="SFW78108.1"/>
    </source>
</evidence>
<dbReference type="Proteomes" id="UP000183788">
    <property type="component" value="Unassembled WGS sequence"/>
</dbReference>
<evidence type="ECO:0000313" key="4">
    <source>
        <dbReference type="Proteomes" id="UP000183788"/>
    </source>
</evidence>
<dbReference type="EMBL" id="CP140154">
    <property type="protein sequence ID" value="WQG88146.1"/>
    <property type="molecule type" value="Genomic_DNA"/>
</dbReference>
<dbReference type="Pfam" id="PF00027">
    <property type="entry name" value="cNMP_binding"/>
    <property type="match status" value="1"/>
</dbReference>
<accession>A0A1K1S201</accession>
<dbReference type="InterPro" id="IPR018490">
    <property type="entry name" value="cNMP-bd_dom_sf"/>
</dbReference>
<dbReference type="EMBL" id="FPIZ01000016">
    <property type="protein sequence ID" value="SFW78108.1"/>
    <property type="molecule type" value="Genomic_DNA"/>
</dbReference>
<evidence type="ECO:0000313" key="5">
    <source>
        <dbReference type="Proteomes" id="UP001326715"/>
    </source>
</evidence>
<dbReference type="Proteomes" id="UP001326715">
    <property type="component" value="Chromosome"/>
</dbReference>
<dbReference type="SUPFAM" id="SSF51206">
    <property type="entry name" value="cAMP-binding domain-like"/>
    <property type="match status" value="1"/>
</dbReference>
<sequence>MYQRLLANFAMHISMDQPETDLVLAKLQTRQVKKNAYLLREGDICRQIYFVNEGCLRLFHTDSKGEDHNVLFCPENWWINDMASFSGQQPAFYNIGALEDSEVFFFSYDELEALYLTVPKLERFFRILIQNGFYMYQRRVTANLSLTAEERYARFSRQYPGLEQRITQKQIAAYLGITPAFLSMIRGRKS</sequence>
<organism evidence="2 4">
    <name type="scientific">Chitinophaga sancti</name>
    <dbReference type="NCBI Taxonomy" id="1004"/>
    <lineage>
        <taxon>Bacteria</taxon>
        <taxon>Pseudomonadati</taxon>
        <taxon>Bacteroidota</taxon>
        <taxon>Chitinophagia</taxon>
        <taxon>Chitinophagales</taxon>
        <taxon>Chitinophagaceae</taxon>
        <taxon>Chitinophaga</taxon>
    </lineage>
</organism>
<reference evidence="2 4" key="1">
    <citation type="submission" date="2016-11" db="EMBL/GenBank/DDBJ databases">
        <authorList>
            <person name="Jaros S."/>
            <person name="Januszkiewicz K."/>
            <person name="Wedrychowicz H."/>
        </authorList>
    </citation>
    <scope>NUCLEOTIDE SEQUENCE [LARGE SCALE GENOMIC DNA]</scope>
    <source>
        <strain evidence="2 4">DSM 784</strain>
    </source>
</reference>
<dbReference type="OrthoDB" id="9152304at2"/>
<dbReference type="RefSeq" id="WP_072363552.1">
    <property type="nucleotide sequence ID" value="NZ_CP139972.1"/>
</dbReference>
<keyword evidence="5" id="KW-1185">Reference proteome</keyword>
<dbReference type="GO" id="GO:0016301">
    <property type="term" value="F:kinase activity"/>
    <property type="evidence" value="ECO:0007669"/>
    <property type="project" value="UniProtKB-KW"/>
</dbReference>
<proteinExistence type="predicted"/>